<dbReference type="Gene3D" id="3.90.215.10">
    <property type="entry name" value="Gamma Fibrinogen, chain A, domain 1"/>
    <property type="match status" value="1"/>
</dbReference>
<dbReference type="NCBIfam" id="NF040941">
    <property type="entry name" value="GGGWT_bact"/>
    <property type="match status" value="1"/>
</dbReference>
<evidence type="ECO:0000256" key="1">
    <source>
        <dbReference type="SAM" id="MobiDB-lite"/>
    </source>
</evidence>
<sequence length="426" mass="47262">MEVHQNVHTTNKSPNKHQDEHVYSEPQQFPTNSNRMAMKKWNTSAWSVLFIITIVLLCLMLLLLVVVIVIIMSAGTCSSNNLSSSTDLANKVSQSTFQLFQTNFTEVNKKIFKLTKESARNHVTIANTLSNMQDTSTFTAAVIDNILLLVQELLVIHNDSSSLPTSCKEIRKRQPSSPSGVYLLAKAVGSPSTYFAYCHMEELCNSEGGWTRVAYLDMSDATQNCPSGLRLYQSGGIRVCGRPSTSSGSCGSVQFPSNGISYSQICGRVTGYQFDRIDAVHTPSEWFRNDLNSYYVEGVSITRGVPRQHVWTLMAGYTETNANLNDCPCNNGSKVVVKSFIGENYFCESGNTASTPSHILYTSDPLRDGQGCDNLETSCCDATGIPWFHRDYKSNTTTDFIELRVCADYATSDEDSPLSHYEIYVK</sequence>
<dbReference type="OrthoDB" id="5971203at2759"/>
<evidence type="ECO:0008006" key="4">
    <source>
        <dbReference type="Google" id="ProtNLM"/>
    </source>
</evidence>
<feature type="region of interest" description="Disordered" evidence="1">
    <location>
        <begin position="1"/>
        <end position="29"/>
    </location>
</feature>
<dbReference type="InParanoid" id="A0A1X7US41"/>
<reference evidence="3" key="1">
    <citation type="submission" date="2017-05" db="UniProtKB">
        <authorList>
            <consortium name="EnsemblMetazoa"/>
        </authorList>
    </citation>
    <scope>IDENTIFICATION</scope>
</reference>
<evidence type="ECO:0000313" key="3">
    <source>
        <dbReference type="EnsemblMetazoa" id="Aqu2.1.30202_001"/>
    </source>
</evidence>
<keyword evidence="2" id="KW-0472">Membrane</keyword>
<organism evidence="3">
    <name type="scientific">Amphimedon queenslandica</name>
    <name type="common">Sponge</name>
    <dbReference type="NCBI Taxonomy" id="400682"/>
    <lineage>
        <taxon>Eukaryota</taxon>
        <taxon>Metazoa</taxon>
        <taxon>Porifera</taxon>
        <taxon>Demospongiae</taxon>
        <taxon>Heteroscleromorpha</taxon>
        <taxon>Haplosclerida</taxon>
        <taxon>Niphatidae</taxon>
        <taxon>Amphimedon</taxon>
    </lineage>
</organism>
<protein>
    <recommendedName>
        <fullName evidence="4">Fibrinogen C-terminal domain-containing protein</fullName>
    </recommendedName>
</protein>
<dbReference type="EnsemblMetazoa" id="Aqu2.1.30202_001">
    <property type="protein sequence ID" value="Aqu2.1.30202_001"/>
    <property type="gene ID" value="Aqu2.1.30202"/>
</dbReference>
<proteinExistence type="predicted"/>
<keyword evidence="2" id="KW-1133">Transmembrane helix</keyword>
<evidence type="ECO:0000256" key="2">
    <source>
        <dbReference type="SAM" id="Phobius"/>
    </source>
</evidence>
<dbReference type="InterPro" id="IPR014716">
    <property type="entry name" value="Fibrinogen_a/b/g_C_1"/>
</dbReference>
<name>A0A1X7US41_AMPQE</name>
<accession>A0A1X7US41</accession>
<dbReference type="AlphaFoldDB" id="A0A1X7US41"/>
<feature type="transmembrane region" description="Helical" evidence="2">
    <location>
        <begin position="45"/>
        <end position="72"/>
    </location>
</feature>
<keyword evidence="2" id="KW-0812">Transmembrane</keyword>
<feature type="compositionally biased region" description="Polar residues" evidence="1">
    <location>
        <begin position="1"/>
        <end position="13"/>
    </location>
</feature>